<dbReference type="EMBL" id="UINC01211200">
    <property type="protein sequence ID" value="SVE35000.1"/>
    <property type="molecule type" value="Genomic_DNA"/>
</dbReference>
<protein>
    <submittedName>
        <fullName evidence="1">Uncharacterized protein</fullName>
    </submittedName>
</protein>
<organism evidence="1">
    <name type="scientific">marine metagenome</name>
    <dbReference type="NCBI Taxonomy" id="408172"/>
    <lineage>
        <taxon>unclassified sequences</taxon>
        <taxon>metagenomes</taxon>
        <taxon>ecological metagenomes</taxon>
    </lineage>
</organism>
<proteinExistence type="predicted"/>
<accession>A0A383CSI5</accession>
<evidence type="ECO:0000313" key="1">
    <source>
        <dbReference type="EMBL" id="SVE35000.1"/>
    </source>
</evidence>
<name>A0A383CSI5_9ZZZZ</name>
<gene>
    <name evidence="1" type="ORF">METZ01_LOCUS487854</name>
</gene>
<sequence length="72" mass="8320">MVLQQYLIPHRTGDERLLIPGWAGELSEEELAFVQERLRRSRRLLRLWKIATRDCPENAVRQAAFEGITAGS</sequence>
<reference evidence="1" key="1">
    <citation type="submission" date="2018-05" db="EMBL/GenBank/DDBJ databases">
        <authorList>
            <person name="Lanie J.A."/>
            <person name="Ng W.-L."/>
            <person name="Kazmierczak K.M."/>
            <person name="Andrzejewski T.M."/>
            <person name="Davidsen T.M."/>
            <person name="Wayne K.J."/>
            <person name="Tettelin H."/>
            <person name="Glass J.I."/>
            <person name="Rusch D."/>
            <person name="Podicherti R."/>
            <person name="Tsui H.-C.T."/>
            <person name="Winkler M.E."/>
        </authorList>
    </citation>
    <scope>NUCLEOTIDE SEQUENCE</scope>
</reference>
<dbReference type="AlphaFoldDB" id="A0A383CSI5"/>